<evidence type="ECO:0000313" key="3">
    <source>
        <dbReference type="EMBL" id="MBW3129259.1"/>
    </source>
</evidence>
<dbReference type="RefSeq" id="WP_219159052.1">
    <property type="nucleotide sequence ID" value="NZ_JAHWGL010000046.1"/>
</dbReference>
<dbReference type="Pfam" id="PF13568">
    <property type="entry name" value="OMP_b-brl_2"/>
    <property type="match status" value="1"/>
</dbReference>
<comment type="caution">
    <text evidence="3">The sequence shown here is derived from an EMBL/GenBank/DDBJ whole genome shotgun (WGS) entry which is preliminary data.</text>
</comment>
<feature type="signal peptide" evidence="1">
    <location>
        <begin position="1"/>
        <end position="20"/>
    </location>
</feature>
<name>A0ABS6X0Q5_9BACT</name>
<dbReference type="Proteomes" id="UP000826188">
    <property type="component" value="Unassembled WGS sequence"/>
</dbReference>
<feature type="chain" id="PRO_5046426190" evidence="1">
    <location>
        <begin position="21"/>
        <end position="200"/>
    </location>
</feature>
<organism evidence="3 4">
    <name type="scientific">Hymenobacter profundi</name>
    <dbReference type="NCBI Taxonomy" id="1982110"/>
    <lineage>
        <taxon>Bacteria</taxon>
        <taxon>Pseudomonadati</taxon>
        <taxon>Bacteroidota</taxon>
        <taxon>Cytophagia</taxon>
        <taxon>Cytophagales</taxon>
        <taxon>Hymenobacteraceae</taxon>
        <taxon>Hymenobacter</taxon>
    </lineage>
</organism>
<reference evidence="3 4" key="1">
    <citation type="submission" date="2021-07" db="EMBL/GenBank/DDBJ databases">
        <title>Hymenobacter profundi sp. nov., isolated from deep-sea water.</title>
        <authorList>
            <person name="Kim M.K."/>
        </authorList>
    </citation>
    <scope>NUCLEOTIDE SEQUENCE [LARGE SCALE GENOMIC DNA]</scope>
    <source>
        <strain evidence="3 4">M2</strain>
    </source>
</reference>
<protein>
    <submittedName>
        <fullName evidence="3">PorT family protein</fullName>
    </submittedName>
</protein>
<keyword evidence="4" id="KW-1185">Reference proteome</keyword>
<evidence type="ECO:0000256" key="1">
    <source>
        <dbReference type="SAM" id="SignalP"/>
    </source>
</evidence>
<dbReference type="EMBL" id="JAHWGL010000046">
    <property type="protein sequence ID" value="MBW3129259.1"/>
    <property type="molecule type" value="Genomic_DNA"/>
</dbReference>
<keyword evidence="1" id="KW-0732">Signal</keyword>
<dbReference type="InterPro" id="IPR025665">
    <property type="entry name" value="Beta-barrel_OMP_2"/>
</dbReference>
<proteinExistence type="predicted"/>
<gene>
    <name evidence="3" type="ORF">KYK14_11900</name>
</gene>
<evidence type="ECO:0000313" key="4">
    <source>
        <dbReference type="Proteomes" id="UP000826188"/>
    </source>
</evidence>
<accession>A0ABS6X0Q5</accession>
<sequence>MKRKSYCLFCALLLTHVAFSQQLRFGVKGGLNYTKYRLKNVVGPDYLLGFHAGVVARYSFDSNNFWNIQPELLYSTKGSTDKYGVTTQGSRTTYKYRLNYLDLPILAKIDIEGLTFEAGPQFGYLVSFNDTNDNALFQRPVRRDYNSLQFGYVAGVGYEMPAGVSLTLRYSSDINSIYKGGGAHNTMFQAQLGYLFPARQ</sequence>
<evidence type="ECO:0000259" key="2">
    <source>
        <dbReference type="Pfam" id="PF13568"/>
    </source>
</evidence>
<feature type="domain" description="Outer membrane protein beta-barrel" evidence="2">
    <location>
        <begin position="19"/>
        <end position="177"/>
    </location>
</feature>